<protein>
    <recommendedName>
        <fullName evidence="3">Twitching motility protein PilT</fullName>
    </recommendedName>
</protein>
<evidence type="ECO:0008006" key="3">
    <source>
        <dbReference type="Google" id="ProtNLM"/>
    </source>
</evidence>
<dbReference type="EMBL" id="JAOPKA010000022">
    <property type="protein sequence ID" value="MCU4744109.1"/>
    <property type="molecule type" value="Genomic_DNA"/>
</dbReference>
<comment type="caution">
    <text evidence="1">The sequence shown here is derived from an EMBL/GenBank/DDBJ whole genome shotgun (WGS) entry which is preliminary data.</text>
</comment>
<dbReference type="AlphaFoldDB" id="A0AAP3E4P8"/>
<evidence type="ECO:0000313" key="1">
    <source>
        <dbReference type="EMBL" id="MCU4744109.1"/>
    </source>
</evidence>
<sequence>MTWLTSTLDGLSTVPAVEMELRQGHEKGYAYLANALEVIDDGQITVDETAPEQLEQAYPKIQKRLDPGEAEAFVAADTTGGTLVTDDGAARQLASAYEIELTGSIGLLVCGVVREDLTIKTADDWLTT</sequence>
<reference evidence="1" key="1">
    <citation type="submission" date="2022-09" db="EMBL/GenBank/DDBJ databases">
        <title>Enrichment on poylsaccharides allowed isolation of novel metabolic and taxonomic groups of Haloarchaea.</title>
        <authorList>
            <person name="Sorokin D.Y."/>
            <person name="Elcheninov A.G."/>
            <person name="Khizhniak T.V."/>
            <person name="Kolganova T.V."/>
            <person name="Kublanov I.V."/>
        </authorList>
    </citation>
    <scope>NUCLEOTIDE SEQUENCE</scope>
    <source>
        <strain evidence="1">AArc-xg1-1</strain>
    </source>
</reference>
<name>A0AAP3E4P8_9EURY</name>
<dbReference type="Pfam" id="PF11848">
    <property type="entry name" value="DUF3368"/>
    <property type="match status" value="1"/>
</dbReference>
<dbReference type="InterPro" id="IPR021799">
    <property type="entry name" value="PIN-like_prokaryotic"/>
</dbReference>
<accession>A0AAP3E4P8</accession>
<dbReference type="Proteomes" id="UP001321018">
    <property type="component" value="Unassembled WGS sequence"/>
</dbReference>
<evidence type="ECO:0000313" key="2">
    <source>
        <dbReference type="Proteomes" id="UP001321018"/>
    </source>
</evidence>
<gene>
    <name evidence="1" type="ORF">OB960_22265</name>
</gene>
<dbReference type="RefSeq" id="WP_338005915.1">
    <property type="nucleotide sequence ID" value="NZ_JAOPKA010000022.1"/>
</dbReference>
<proteinExistence type="predicted"/>
<organism evidence="1 2">
    <name type="scientific">Natronoglomus mannanivorans</name>
    <dbReference type="NCBI Taxonomy" id="2979990"/>
    <lineage>
        <taxon>Archaea</taxon>
        <taxon>Methanobacteriati</taxon>
        <taxon>Methanobacteriota</taxon>
        <taxon>Stenosarchaea group</taxon>
        <taxon>Halobacteria</taxon>
        <taxon>Halobacteriales</taxon>
        <taxon>Natrialbaceae</taxon>
        <taxon>Natronoglomus</taxon>
    </lineage>
</organism>